<evidence type="ECO:0000256" key="5">
    <source>
        <dbReference type="ARBA" id="ARBA00022898"/>
    </source>
</evidence>
<evidence type="ECO:0000259" key="7">
    <source>
        <dbReference type="Pfam" id="PF00155"/>
    </source>
</evidence>
<sequence length="390" mass="43004">MPKLKESLINSVRPDIRNISVNRIRQFDTEFRQIDGLLRLTLGEPDFNAPELVKKAMIASIENNDSHYSTARGSIDFRQAVVHFLKRNYDLDYDPESEILTTVGSTEAIFATLSTILKAGDELLAPSPAYPLYEQLAHVNHAKMIYIPTNDTDFVLTAKRLQESIEAHPNARAIVLTYPNNPTGVEYSGEQLKALADVLAKTDLLVISDEIYSTLNYIGKHVSIASFLPEQTVVLNGVSKSHAMTGDRIGFVAAPKELISQIVKIHQFAITAVSNPAMVGATVAFNDGDAVTEQMRAEYQKRRDFLIPEFKKLGFGVAAPDGAFYLFLKIPEGQNQDDSAFAIELAHKALVGLIPGSCFGPGGEGYLRLSYAASDAKLREALKRLKNYLL</sequence>
<evidence type="ECO:0000256" key="6">
    <source>
        <dbReference type="RuleBase" id="RU000481"/>
    </source>
</evidence>
<gene>
    <name evidence="9" type="ORF">DLJ48_06380</name>
    <name evidence="8" type="ORF">EVC35_00440</name>
</gene>
<dbReference type="PANTHER" id="PTHR46383:SF4">
    <property type="entry name" value="AMINOTRANSFERASE"/>
    <property type="match status" value="1"/>
</dbReference>
<evidence type="ECO:0000256" key="1">
    <source>
        <dbReference type="ARBA" id="ARBA00001933"/>
    </source>
</evidence>
<dbReference type="Proteomes" id="UP000286907">
    <property type="component" value="Chromosome"/>
</dbReference>
<dbReference type="Gene3D" id="3.90.1150.10">
    <property type="entry name" value="Aspartate Aminotransferase, domain 1"/>
    <property type="match status" value="1"/>
</dbReference>
<comment type="cofactor">
    <cofactor evidence="1 6">
        <name>pyridoxal 5'-phosphate</name>
        <dbReference type="ChEBI" id="CHEBI:597326"/>
    </cofactor>
</comment>
<dbReference type="EC" id="2.6.1.-" evidence="6"/>
<keyword evidence="4 6" id="KW-0808">Transferase</keyword>
<name>A0AAJ1R7J9_9LACO</name>
<dbReference type="InterPro" id="IPR015422">
    <property type="entry name" value="PyrdxlP-dep_Trfase_small"/>
</dbReference>
<evidence type="ECO:0000256" key="4">
    <source>
        <dbReference type="ARBA" id="ARBA00022679"/>
    </source>
</evidence>
<dbReference type="PROSITE" id="PS00105">
    <property type="entry name" value="AA_TRANSFER_CLASS_1"/>
    <property type="match status" value="1"/>
</dbReference>
<dbReference type="InterPro" id="IPR004838">
    <property type="entry name" value="NHTrfase_class1_PyrdxlP-BS"/>
</dbReference>
<dbReference type="SUPFAM" id="SSF53383">
    <property type="entry name" value="PLP-dependent transferases"/>
    <property type="match status" value="1"/>
</dbReference>
<reference evidence="9 10" key="1">
    <citation type="journal article" date="2019" name="Syst. Appl. Microbiol.">
        <title>Oenococcus sicerae sp. nov., isolated from French cider.</title>
        <authorList>
            <person name="Cousin F.J."/>
            <person name="Le Guellec R."/>
            <person name="Chagnot C."/>
            <person name="Goux D."/>
            <person name="Dalmasso M."/>
            <person name="Laplace J.M."/>
            <person name="Cretenet M."/>
        </authorList>
    </citation>
    <scope>NUCLEOTIDE SEQUENCE [LARGE SCALE GENOMIC DNA]</scope>
    <source>
        <strain evidence="9 10">UCMA 15228</strain>
    </source>
</reference>
<dbReference type="InterPro" id="IPR004839">
    <property type="entry name" value="Aminotransferase_I/II_large"/>
</dbReference>
<proteinExistence type="inferred from homology"/>
<organism evidence="8 11">
    <name type="scientific">Oenococcus sicerae</name>
    <dbReference type="NCBI Taxonomy" id="2203724"/>
    <lineage>
        <taxon>Bacteria</taxon>
        <taxon>Bacillati</taxon>
        <taxon>Bacillota</taxon>
        <taxon>Bacilli</taxon>
        <taxon>Lactobacillales</taxon>
        <taxon>Lactobacillaceae</taxon>
        <taxon>Oenococcus</taxon>
    </lineage>
</organism>
<dbReference type="Pfam" id="PF00155">
    <property type="entry name" value="Aminotran_1_2"/>
    <property type="match status" value="1"/>
</dbReference>
<dbReference type="GO" id="GO:0008483">
    <property type="term" value="F:transaminase activity"/>
    <property type="evidence" value="ECO:0007669"/>
    <property type="project" value="UniProtKB-KW"/>
</dbReference>
<evidence type="ECO:0000256" key="2">
    <source>
        <dbReference type="ARBA" id="ARBA00007441"/>
    </source>
</evidence>
<dbReference type="GO" id="GO:0006520">
    <property type="term" value="P:amino acid metabolic process"/>
    <property type="evidence" value="ECO:0007669"/>
    <property type="project" value="InterPro"/>
</dbReference>
<evidence type="ECO:0000313" key="8">
    <source>
        <dbReference type="EMBL" id="MDN6899478.1"/>
    </source>
</evidence>
<dbReference type="InterPro" id="IPR015421">
    <property type="entry name" value="PyrdxlP-dep_Trfase_major"/>
</dbReference>
<evidence type="ECO:0000313" key="11">
    <source>
        <dbReference type="Proteomes" id="UP001167919"/>
    </source>
</evidence>
<dbReference type="EMBL" id="CP029684">
    <property type="protein sequence ID" value="QAS70175.1"/>
    <property type="molecule type" value="Genomic_DNA"/>
</dbReference>
<dbReference type="PANTHER" id="PTHR46383">
    <property type="entry name" value="ASPARTATE AMINOTRANSFERASE"/>
    <property type="match status" value="1"/>
</dbReference>
<dbReference type="RefSeq" id="WP_128686643.1">
    <property type="nucleotide sequence ID" value="NZ_CP029684.2"/>
</dbReference>
<protein>
    <recommendedName>
        <fullName evidence="6">Aminotransferase</fullName>
        <ecNumber evidence="6">2.6.1.-</ecNumber>
    </recommendedName>
</protein>
<feature type="domain" description="Aminotransferase class I/classII large" evidence="7">
    <location>
        <begin position="37"/>
        <end position="385"/>
    </location>
</feature>
<accession>A0AAJ1R7J9</accession>
<dbReference type="GO" id="GO:0030170">
    <property type="term" value="F:pyridoxal phosphate binding"/>
    <property type="evidence" value="ECO:0007669"/>
    <property type="project" value="InterPro"/>
</dbReference>
<keyword evidence="10" id="KW-1185">Reference proteome</keyword>
<evidence type="ECO:0000313" key="10">
    <source>
        <dbReference type="Proteomes" id="UP000286907"/>
    </source>
</evidence>
<evidence type="ECO:0000256" key="3">
    <source>
        <dbReference type="ARBA" id="ARBA00022576"/>
    </source>
</evidence>
<dbReference type="EMBL" id="SDWY01000001">
    <property type="protein sequence ID" value="MDN6899478.1"/>
    <property type="molecule type" value="Genomic_DNA"/>
</dbReference>
<keyword evidence="5" id="KW-0663">Pyridoxal phosphate</keyword>
<comment type="similarity">
    <text evidence="2 6">Belongs to the class-I pyridoxal-phosphate-dependent aminotransferase family.</text>
</comment>
<reference evidence="9" key="3">
    <citation type="submission" date="2020-01" db="EMBL/GenBank/DDBJ databases">
        <authorList>
            <person name="Cousin F.J."/>
            <person name="Le Guellec R."/>
            <person name="Cretenet M."/>
        </authorList>
    </citation>
    <scope>NUCLEOTIDE SEQUENCE</scope>
    <source>
        <strain evidence="9">UCMA 15228</strain>
    </source>
</reference>
<dbReference type="InterPro" id="IPR015424">
    <property type="entry name" value="PyrdxlP-dep_Trfase"/>
</dbReference>
<dbReference type="InterPro" id="IPR050596">
    <property type="entry name" value="AspAT/PAT-like"/>
</dbReference>
<keyword evidence="3 6" id="KW-0032">Aminotransferase</keyword>
<dbReference type="CDD" id="cd00609">
    <property type="entry name" value="AAT_like"/>
    <property type="match status" value="1"/>
</dbReference>
<evidence type="ECO:0000313" key="9">
    <source>
        <dbReference type="EMBL" id="QAS70175.1"/>
    </source>
</evidence>
<dbReference type="Proteomes" id="UP001167919">
    <property type="component" value="Unassembled WGS sequence"/>
</dbReference>
<dbReference type="Gene3D" id="3.40.640.10">
    <property type="entry name" value="Type I PLP-dependent aspartate aminotransferase-like (Major domain)"/>
    <property type="match status" value="1"/>
</dbReference>
<dbReference type="AlphaFoldDB" id="A0AAJ1R7J9"/>
<reference evidence="8" key="2">
    <citation type="submission" date="2019-01" db="EMBL/GenBank/DDBJ databases">
        <title>Oenococcus sicerae UCMA17102.</title>
        <authorList>
            <person name="Cousin F.J."/>
            <person name="Le Guellec R."/>
            <person name="Cretenet M."/>
        </authorList>
    </citation>
    <scope>NUCLEOTIDE SEQUENCE</scope>
    <source>
        <strain evidence="8">UCMA17102</strain>
    </source>
</reference>